<dbReference type="OrthoDB" id="7307479at2"/>
<feature type="compositionally biased region" description="Acidic residues" evidence="1">
    <location>
        <begin position="89"/>
        <end position="98"/>
    </location>
</feature>
<dbReference type="Proteomes" id="UP000280346">
    <property type="component" value="Unassembled WGS sequence"/>
</dbReference>
<evidence type="ECO:0000256" key="1">
    <source>
        <dbReference type="SAM" id="MobiDB-lite"/>
    </source>
</evidence>
<dbReference type="EMBL" id="RZIJ01000054">
    <property type="protein sequence ID" value="RUQ60417.1"/>
    <property type="molecule type" value="Genomic_DNA"/>
</dbReference>
<evidence type="ECO:0000313" key="3">
    <source>
        <dbReference type="EMBL" id="RUQ60417.1"/>
    </source>
</evidence>
<gene>
    <name evidence="3" type="ORF">EJ913_30590</name>
</gene>
<proteinExistence type="predicted"/>
<evidence type="ECO:0000256" key="2">
    <source>
        <dbReference type="SAM" id="SignalP"/>
    </source>
</evidence>
<keyword evidence="4" id="KW-1185">Reference proteome</keyword>
<feature type="region of interest" description="Disordered" evidence="1">
    <location>
        <begin position="75"/>
        <end position="129"/>
    </location>
</feature>
<sequence length="148" mass="14920">MSRTMILLACAALAAVQPVAAQAASSVCRTVNGRSVCTQSGDATTCQTVNGRTQCLSGPGTLRCETVDGRTACSSTPGRAVGGGAALPPEDDPSDAWDEVMPGVPSGPPTGSMPPAFRPQAGAVSVERDAQGLRVRAGTLDLRLGKLP</sequence>
<feature type="signal peptide" evidence="2">
    <location>
        <begin position="1"/>
        <end position="23"/>
    </location>
</feature>
<dbReference type="RefSeq" id="WP_127005120.1">
    <property type="nucleotide sequence ID" value="NZ_CP173191.1"/>
</dbReference>
<accession>A0A433IZI2</accession>
<feature type="chain" id="PRO_5019449791" evidence="2">
    <location>
        <begin position="24"/>
        <end position="148"/>
    </location>
</feature>
<reference evidence="3 4" key="1">
    <citation type="submission" date="2018-12" db="EMBL/GenBank/DDBJ databases">
        <authorList>
            <person name="Yang Y."/>
        </authorList>
    </citation>
    <scope>NUCLEOTIDE SEQUENCE [LARGE SCALE GENOMIC DNA]</scope>
    <source>
        <strain evidence="3 4">GSF71</strain>
    </source>
</reference>
<name>A0A433IZI2_9PROT</name>
<protein>
    <submittedName>
        <fullName evidence="3">Uncharacterized protein</fullName>
    </submittedName>
</protein>
<keyword evidence="2" id="KW-0732">Signal</keyword>
<evidence type="ECO:0000313" key="4">
    <source>
        <dbReference type="Proteomes" id="UP000280346"/>
    </source>
</evidence>
<organism evidence="3 4">
    <name type="scientific">Azospirillum doebereinerae</name>
    <dbReference type="NCBI Taxonomy" id="92933"/>
    <lineage>
        <taxon>Bacteria</taxon>
        <taxon>Pseudomonadati</taxon>
        <taxon>Pseudomonadota</taxon>
        <taxon>Alphaproteobacteria</taxon>
        <taxon>Rhodospirillales</taxon>
        <taxon>Azospirillaceae</taxon>
        <taxon>Azospirillum</taxon>
    </lineage>
</organism>
<comment type="caution">
    <text evidence="3">The sequence shown here is derived from an EMBL/GenBank/DDBJ whole genome shotgun (WGS) entry which is preliminary data.</text>
</comment>
<dbReference type="AlphaFoldDB" id="A0A433IZI2"/>